<dbReference type="EMBL" id="MU004186">
    <property type="protein sequence ID" value="KAF2497901.1"/>
    <property type="molecule type" value="Genomic_DNA"/>
</dbReference>
<protein>
    <submittedName>
        <fullName evidence="1">Uncharacterized protein</fullName>
    </submittedName>
</protein>
<dbReference type="OrthoDB" id="3784at2759"/>
<dbReference type="Proteomes" id="UP000799750">
    <property type="component" value="Unassembled WGS sequence"/>
</dbReference>
<proteinExistence type="predicted"/>
<organism evidence="1 2">
    <name type="scientific">Lophium mytilinum</name>
    <dbReference type="NCBI Taxonomy" id="390894"/>
    <lineage>
        <taxon>Eukaryota</taxon>
        <taxon>Fungi</taxon>
        <taxon>Dikarya</taxon>
        <taxon>Ascomycota</taxon>
        <taxon>Pezizomycotina</taxon>
        <taxon>Dothideomycetes</taxon>
        <taxon>Pleosporomycetidae</taxon>
        <taxon>Mytilinidiales</taxon>
        <taxon>Mytilinidiaceae</taxon>
        <taxon>Lophium</taxon>
    </lineage>
</organism>
<gene>
    <name evidence="1" type="ORF">BU16DRAFT_525485</name>
</gene>
<reference evidence="1" key="1">
    <citation type="journal article" date="2020" name="Stud. Mycol.">
        <title>101 Dothideomycetes genomes: a test case for predicting lifestyles and emergence of pathogens.</title>
        <authorList>
            <person name="Haridas S."/>
            <person name="Albert R."/>
            <person name="Binder M."/>
            <person name="Bloem J."/>
            <person name="Labutti K."/>
            <person name="Salamov A."/>
            <person name="Andreopoulos B."/>
            <person name="Baker S."/>
            <person name="Barry K."/>
            <person name="Bills G."/>
            <person name="Bluhm B."/>
            <person name="Cannon C."/>
            <person name="Castanera R."/>
            <person name="Culley D."/>
            <person name="Daum C."/>
            <person name="Ezra D."/>
            <person name="Gonzalez J."/>
            <person name="Henrissat B."/>
            <person name="Kuo A."/>
            <person name="Liang C."/>
            <person name="Lipzen A."/>
            <person name="Lutzoni F."/>
            <person name="Magnuson J."/>
            <person name="Mondo S."/>
            <person name="Nolan M."/>
            <person name="Ohm R."/>
            <person name="Pangilinan J."/>
            <person name="Park H.-J."/>
            <person name="Ramirez L."/>
            <person name="Alfaro M."/>
            <person name="Sun H."/>
            <person name="Tritt A."/>
            <person name="Yoshinaga Y."/>
            <person name="Zwiers L.-H."/>
            <person name="Turgeon B."/>
            <person name="Goodwin S."/>
            <person name="Spatafora J."/>
            <person name="Crous P."/>
            <person name="Grigoriev I."/>
        </authorList>
    </citation>
    <scope>NUCLEOTIDE SEQUENCE</scope>
    <source>
        <strain evidence="1">CBS 269.34</strain>
    </source>
</reference>
<dbReference type="AlphaFoldDB" id="A0A6A6QZM4"/>
<name>A0A6A6QZM4_9PEZI</name>
<evidence type="ECO:0000313" key="2">
    <source>
        <dbReference type="Proteomes" id="UP000799750"/>
    </source>
</evidence>
<accession>A0A6A6QZM4</accession>
<keyword evidence="2" id="KW-1185">Reference proteome</keyword>
<evidence type="ECO:0000313" key="1">
    <source>
        <dbReference type="EMBL" id="KAF2497901.1"/>
    </source>
</evidence>
<sequence>MKGYAKRKDRDVKRDTQCGFKLLSRASLPFVIPYMHCEGWILDVEMPMIEVETSWKEVLESKRHLESLGMAWGLTKNLRS</sequence>